<evidence type="ECO:0000256" key="1">
    <source>
        <dbReference type="SAM" id="MobiDB-lite"/>
    </source>
</evidence>
<dbReference type="PANTHER" id="PTHR34126:SF1">
    <property type="entry name" value="PEROXISOME BIOGENESIS PROTEIN 22"/>
    <property type="match status" value="1"/>
</dbReference>
<evidence type="ECO:0000256" key="2">
    <source>
        <dbReference type="SAM" id="Phobius"/>
    </source>
</evidence>
<feature type="transmembrane region" description="Helical" evidence="2">
    <location>
        <begin position="37"/>
        <end position="57"/>
    </location>
</feature>
<dbReference type="InterPro" id="IPR037485">
    <property type="entry name" value="PEX22"/>
</dbReference>
<gene>
    <name evidence="3" type="ORF">BHM03_00022073</name>
</gene>
<accession>A0A445MGC9</accession>
<dbReference type="EMBL" id="KV875870">
    <property type="protein sequence ID" value="RZR73273.1"/>
    <property type="molecule type" value="Genomic_DNA"/>
</dbReference>
<dbReference type="AlphaFoldDB" id="A0A445MGC9"/>
<feature type="transmembrane region" description="Helical" evidence="2">
    <location>
        <begin position="165"/>
        <end position="185"/>
    </location>
</feature>
<evidence type="ECO:0000313" key="3">
    <source>
        <dbReference type="EMBL" id="RZR73273.1"/>
    </source>
</evidence>
<feature type="region of interest" description="Disordered" evidence="1">
    <location>
        <begin position="62"/>
        <end position="88"/>
    </location>
</feature>
<keyword evidence="2" id="KW-0812">Transmembrane</keyword>
<proteinExistence type="predicted"/>
<dbReference type="GO" id="GO:0007031">
    <property type="term" value="P:peroxisome organization"/>
    <property type="evidence" value="ECO:0007669"/>
    <property type="project" value="InterPro"/>
</dbReference>
<dbReference type="PANTHER" id="PTHR34126">
    <property type="entry name" value="PEROXISOME BIOGENESIS PROTEIN 22"/>
    <property type="match status" value="1"/>
</dbReference>
<name>A0A445MGC9_ENSVE</name>
<organism evidence="3">
    <name type="scientific">Ensete ventricosum</name>
    <name type="common">Abyssinian banana</name>
    <name type="synonym">Musa ensete</name>
    <dbReference type="NCBI Taxonomy" id="4639"/>
    <lineage>
        <taxon>Eukaryota</taxon>
        <taxon>Viridiplantae</taxon>
        <taxon>Streptophyta</taxon>
        <taxon>Embryophyta</taxon>
        <taxon>Tracheophyta</taxon>
        <taxon>Spermatophyta</taxon>
        <taxon>Magnoliopsida</taxon>
        <taxon>Liliopsida</taxon>
        <taxon>Zingiberales</taxon>
        <taxon>Musaceae</taxon>
        <taxon>Ensete</taxon>
    </lineage>
</organism>
<keyword evidence="2" id="KW-1133">Transmembrane helix</keyword>
<dbReference type="Proteomes" id="UP000290560">
    <property type="component" value="Unassembled WGS sequence"/>
</dbReference>
<keyword evidence="2" id="KW-0472">Membrane</keyword>
<sequence length="201" mass="22027">MSDLVAENVGALVRRVSRHLNRKITDVLALLLRHKSAGSLGAVAGFAIAVVFAWKFLGPSRGRRTSNRRKPRASPSTSREAAGADPSLSEGFMPVSPLKVSDAIEAVAPAVEVDFWVPMTCQLLGVILDEKTPEELQERVLSALENGGVFQKGSLIKDKVSWFKLGIYFMLSRILDLFLFVILVFPGEVIEEWLKFVGGMS</sequence>
<reference evidence="3" key="1">
    <citation type="journal article" date="2018" name="Data Brief">
        <title>Genome sequence data from 17 accessions of Ensete ventricosum, a staple food crop for millions in Ethiopia.</title>
        <authorList>
            <person name="Yemataw Z."/>
            <person name="Muzemil S."/>
            <person name="Ambachew D."/>
            <person name="Tripathi L."/>
            <person name="Tesfaye K."/>
            <person name="Chala A."/>
            <person name="Farbos A."/>
            <person name="O'Neill P."/>
            <person name="Moore K."/>
            <person name="Grant M."/>
            <person name="Studholme D.J."/>
        </authorList>
    </citation>
    <scope>NUCLEOTIDE SEQUENCE [LARGE SCALE GENOMIC DNA]</scope>
    <source>
        <tissue evidence="3">Leaf</tissue>
    </source>
</reference>
<protein>
    <submittedName>
        <fullName evidence="3">Uncharacterized protein</fullName>
    </submittedName>
</protein>
<feature type="compositionally biased region" description="Basic residues" evidence="1">
    <location>
        <begin position="62"/>
        <end position="72"/>
    </location>
</feature>